<reference evidence="1" key="1">
    <citation type="journal article" date="2013" name="Genetics">
        <title>The draft genome and transcriptome of Panagrellus redivivus are shaped by the harsh demands of a free-living lifestyle.</title>
        <authorList>
            <person name="Srinivasan J."/>
            <person name="Dillman A.R."/>
            <person name="Macchietto M.G."/>
            <person name="Heikkinen L."/>
            <person name="Lakso M."/>
            <person name="Fracchia K.M."/>
            <person name="Antoshechkin I."/>
            <person name="Mortazavi A."/>
            <person name="Wong G."/>
            <person name="Sternberg P.W."/>
        </authorList>
    </citation>
    <scope>NUCLEOTIDE SEQUENCE [LARGE SCALE GENOMIC DNA]</scope>
    <source>
        <strain evidence="1">MT8872</strain>
    </source>
</reference>
<keyword evidence="1" id="KW-1185">Reference proteome</keyword>
<accession>A0A7E4V6E5</accession>
<dbReference type="SUPFAM" id="SSF52047">
    <property type="entry name" value="RNI-like"/>
    <property type="match status" value="1"/>
</dbReference>
<protein>
    <submittedName>
        <fullName evidence="2">F-box/LRR-repeat protein 12</fullName>
    </submittedName>
</protein>
<name>A0A7E4V6E5_PANRE</name>
<reference evidence="2" key="2">
    <citation type="submission" date="2020-10" db="UniProtKB">
        <authorList>
            <consortium name="WormBaseParasite"/>
        </authorList>
    </citation>
    <scope>IDENTIFICATION</scope>
</reference>
<evidence type="ECO:0000313" key="2">
    <source>
        <dbReference type="WBParaSite" id="Pan_g17032.t1"/>
    </source>
</evidence>
<dbReference type="AlphaFoldDB" id="A0A7E4V6E5"/>
<dbReference type="Proteomes" id="UP000492821">
    <property type="component" value="Unassembled WGS sequence"/>
</dbReference>
<organism evidence="1 2">
    <name type="scientific">Panagrellus redivivus</name>
    <name type="common">Microworm</name>
    <dbReference type="NCBI Taxonomy" id="6233"/>
    <lineage>
        <taxon>Eukaryota</taxon>
        <taxon>Metazoa</taxon>
        <taxon>Ecdysozoa</taxon>
        <taxon>Nematoda</taxon>
        <taxon>Chromadorea</taxon>
        <taxon>Rhabditida</taxon>
        <taxon>Tylenchina</taxon>
        <taxon>Panagrolaimomorpha</taxon>
        <taxon>Panagrolaimoidea</taxon>
        <taxon>Panagrolaimidae</taxon>
        <taxon>Panagrellus</taxon>
    </lineage>
</organism>
<sequence length="276" mass="31555">MSYPLAKLSYGLRCHLNDLTTPVERYNLQIAAGGASFGPPKLQTFREPIINPKFLCKNGIVLKYIEAGQLIEVTEADGLAMCKNVIHLRDCDIQALKSELFGHFLFQANHVQLSACSISNTFYKTLGFMMPKTKNISILGYRKARKSHILNLTHLLTAFPHLQRLCIEKCPISTNWMAEIQKVRKRSLMDLTIHSDCLEDCGDIDYNKFLKFVKAQRRGFTLTIRRYSSDVQFKPQFLGLIPYLKEKLPQGPVSPGKETNVYIKNGIEWHIWHVPV</sequence>
<dbReference type="WBParaSite" id="Pan_g17032.t1">
    <property type="protein sequence ID" value="Pan_g17032.t1"/>
    <property type="gene ID" value="Pan_g17032"/>
</dbReference>
<proteinExistence type="predicted"/>
<evidence type="ECO:0000313" key="1">
    <source>
        <dbReference type="Proteomes" id="UP000492821"/>
    </source>
</evidence>